<evidence type="ECO:0000313" key="1">
    <source>
        <dbReference type="EMBL" id="KPP77863.1"/>
    </source>
</evidence>
<dbReference type="Proteomes" id="UP000034805">
    <property type="component" value="Unassembled WGS sequence"/>
</dbReference>
<reference evidence="1 2" key="1">
    <citation type="submission" date="2015-08" db="EMBL/GenBank/DDBJ databases">
        <title>The genome of the Asian arowana (Scleropages formosus).</title>
        <authorList>
            <person name="Tan M.H."/>
            <person name="Gan H.M."/>
            <person name="Croft L.J."/>
            <person name="Austin C.M."/>
        </authorList>
    </citation>
    <scope>NUCLEOTIDE SEQUENCE [LARGE SCALE GENOMIC DNA]</scope>
    <source>
        <strain evidence="1">Aro1</strain>
    </source>
</reference>
<accession>A0A0P7ZAD7</accession>
<dbReference type="STRING" id="113540.ENSSFOP00015000704"/>
<comment type="caution">
    <text evidence="1">The sequence shown here is derived from an EMBL/GenBank/DDBJ whole genome shotgun (WGS) entry which is preliminary data.</text>
</comment>
<organism evidence="1 2">
    <name type="scientific">Scleropages formosus</name>
    <name type="common">Asian bonytongue</name>
    <name type="synonym">Osteoglossum formosum</name>
    <dbReference type="NCBI Taxonomy" id="113540"/>
    <lineage>
        <taxon>Eukaryota</taxon>
        <taxon>Metazoa</taxon>
        <taxon>Chordata</taxon>
        <taxon>Craniata</taxon>
        <taxon>Vertebrata</taxon>
        <taxon>Euteleostomi</taxon>
        <taxon>Actinopterygii</taxon>
        <taxon>Neopterygii</taxon>
        <taxon>Teleostei</taxon>
        <taxon>Osteoglossocephala</taxon>
        <taxon>Osteoglossomorpha</taxon>
        <taxon>Osteoglossiformes</taxon>
        <taxon>Osteoglossidae</taxon>
        <taxon>Scleropages</taxon>
    </lineage>
</organism>
<evidence type="ECO:0000313" key="2">
    <source>
        <dbReference type="Proteomes" id="UP000034805"/>
    </source>
</evidence>
<proteinExistence type="predicted"/>
<dbReference type="Gene3D" id="3.50.30.30">
    <property type="match status" value="1"/>
</dbReference>
<gene>
    <name evidence="1" type="ORF">Z043_102685</name>
</gene>
<dbReference type="EMBL" id="JARO02000641">
    <property type="protein sequence ID" value="KPP77863.1"/>
    <property type="molecule type" value="Genomic_DNA"/>
</dbReference>
<name>A0A0P7ZAD7_SCLFO</name>
<sequence>KVQTPYSEEEEEDGDGTPPGLFVLLQFVPHHAQPGPAAGAMTASQRPLAGLWPWLFMAALQMVLGQTGLELAAAAVESERSAPKALIKVTPLRQEPTGKPITLEGVFAGVRGQAEGRLMQDEEALYHLKLARVPNGCGVGPGERKTDSLYFLTAELVWAT</sequence>
<protein>
    <submittedName>
        <fullName evidence="1">Uncharacterized protein</fullName>
    </submittedName>
</protein>
<dbReference type="AlphaFoldDB" id="A0A0P7ZAD7"/>
<feature type="non-terminal residue" evidence="1">
    <location>
        <position position="1"/>
    </location>
</feature>